<dbReference type="PANTHER" id="PTHR10815">
    <property type="entry name" value="METHYLATED-DNA--PROTEIN-CYSTEINE METHYLTRANSFERASE"/>
    <property type="match status" value="1"/>
</dbReference>
<evidence type="ECO:0000256" key="2">
    <source>
        <dbReference type="ARBA" id="ARBA00022603"/>
    </source>
</evidence>
<dbReference type="GO" id="GO:0003908">
    <property type="term" value="F:methylated-DNA-[protein]-cysteine S-methyltransferase activity"/>
    <property type="evidence" value="ECO:0007669"/>
    <property type="project" value="UniProtKB-EC"/>
</dbReference>
<sequence>MQLIVSKFTTPIGVLTIIHDEQHIHQSYFCNDVIPEPYRSDINPSDTVHHIDGTSTPYTVKIATELSHYFENPNHRFQLRLKPQGTNYQKQVWNSLLVIPSGRTMTYGELAHKLQTSPRAIGQACKKNPLTLFIPCHRVIGKTNIGGYMGRQDALSYKHALLTHEGLIF</sequence>
<dbReference type="CDD" id="cd06445">
    <property type="entry name" value="ATase"/>
    <property type="match status" value="1"/>
</dbReference>
<keyword evidence="2 8" id="KW-0489">Methyltransferase</keyword>
<comment type="caution">
    <text evidence="8">The sequence shown here is derived from an EMBL/GenBank/DDBJ whole genome shotgun (WGS) entry which is preliminary data.</text>
</comment>
<dbReference type="OrthoDB" id="9802228at2"/>
<keyword evidence="3" id="KW-0808">Transferase</keyword>
<evidence type="ECO:0000256" key="6">
    <source>
        <dbReference type="ARBA" id="ARBA00049348"/>
    </source>
</evidence>
<accession>A0A917JVN0</accession>
<evidence type="ECO:0000313" key="8">
    <source>
        <dbReference type="EMBL" id="GGI83802.1"/>
    </source>
</evidence>
<feature type="domain" description="Methylated-DNA-[protein]-cysteine S-methyltransferase DNA binding" evidence="7">
    <location>
        <begin position="88"/>
        <end position="166"/>
    </location>
</feature>
<keyword evidence="4" id="KW-0227">DNA damage</keyword>
<dbReference type="PROSITE" id="PS00374">
    <property type="entry name" value="MGMT"/>
    <property type="match status" value="1"/>
</dbReference>
<keyword evidence="9" id="KW-1185">Reference proteome</keyword>
<dbReference type="GO" id="GO:0032259">
    <property type="term" value="P:methylation"/>
    <property type="evidence" value="ECO:0007669"/>
    <property type="project" value="UniProtKB-KW"/>
</dbReference>
<dbReference type="SUPFAM" id="SSF53155">
    <property type="entry name" value="Methylated DNA-protein cysteine methyltransferase domain"/>
    <property type="match status" value="1"/>
</dbReference>
<dbReference type="SUPFAM" id="SSF46767">
    <property type="entry name" value="Methylated DNA-protein cysteine methyltransferase, C-terminal domain"/>
    <property type="match status" value="1"/>
</dbReference>
<dbReference type="InterPro" id="IPR001497">
    <property type="entry name" value="MethylDNA_cys_MeTrfase_AS"/>
</dbReference>
<dbReference type="NCBIfam" id="TIGR00589">
    <property type="entry name" value="ogt"/>
    <property type="match status" value="1"/>
</dbReference>
<dbReference type="PANTHER" id="PTHR10815:SF13">
    <property type="entry name" value="METHYLATED-DNA--PROTEIN-CYSTEINE METHYLTRANSFERASE"/>
    <property type="match status" value="1"/>
</dbReference>
<protein>
    <submittedName>
        <fullName evidence="8">Methylated-DNA--protein-cysteine methyltransferase</fullName>
    </submittedName>
</protein>
<comment type="catalytic activity">
    <reaction evidence="1">
        <text>a 4-O-methyl-thymidine in DNA + L-cysteinyl-[protein] = a thymidine in DNA + S-methyl-L-cysteinyl-[protein]</text>
        <dbReference type="Rhea" id="RHEA:53428"/>
        <dbReference type="Rhea" id="RHEA-COMP:10131"/>
        <dbReference type="Rhea" id="RHEA-COMP:10132"/>
        <dbReference type="Rhea" id="RHEA-COMP:13555"/>
        <dbReference type="Rhea" id="RHEA-COMP:13556"/>
        <dbReference type="ChEBI" id="CHEBI:29950"/>
        <dbReference type="ChEBI" id="CHEBI:82612"/>
        <dbReference type="ChEBI" id="CHEBI:137386"/>
        <dbReference type="ChEBI" id="CHEBI:137387"/>
        <dbReference type="EC" id="2.1.1.63"/>
    </reaction>
</comment>
<evidence type="ECO:0000256" key="3">
    <source>
        <dbReference type="ARBA" id="ARBA00022679"/>
    </source>
</evidence>
<reference evidence="8" key="1">
    <citation type="journal article" date="2014" name="Int. J. Syst. Evol. Microbiol.">
        <title>Complete genome sequence of Corynebacterium casei LMG S-19264T (=DSM 44701T), isolated from a smear-ripened cheese.</title>
        <authorList>
            <consortium name="US DOE Joint Genome Institute (JGI-PGF)"/>
            <person name="Walter F."/>
            <person name="Albersmeier A."/>
            <person name="Kalinowski J."/>
            <person name="Ruckert C."/>
        </authorList>
    </citation>
    <scope>NUCLEOTIDE SEQUENCE</scope>
    <source>
        <strain evidence="8">JCM 13919</strain>
    </source>
</reference>
<dbReference type="InterPro" id="IPR036631">
    <property type="entry name" value="MGMT_N_sf"/>
</dbReference>
<keyword evidence="5" id="KW-0234">DNA repair</keyword>
<gene>
    <name evidence="8" type="ORF">GCM10007966_10520</name>
</gene>
<dbReference type="InterPro" id="IPR036217">
    <property type="entry name" value="MethylDNA_cys_MeTrfase_DNAb"/>
</dbReference>
<evidence type="ECO:0000259" key="7">
    <source>
        <dbReference type="Pfam" id="PF01035"/>
    </source>
</evidence>
<evidence type="ECO:0000256" key="4">
    <source>
        <dbReference type="ARBA" id="ARBA00022763"/>
    </source>
</evidence>
<organism evidence="8 9">
    <name type="scientific">Legionella impletisoli</name>
    <dbReference type="NCBI Taxonomy" id="343510"/>
    <lineage>
        <taxon>Bacteria</taxon>
        <taxon>Pseudomonadati</taxon>
        <taxon>Pseudomonadota</taxon>
        <taxon>Gammaproteobacteria</taxon>
        <taxon>Legionellales</taxon>
        <taxon>Legionellaceae</taxon>
        <taxon>Legionella</taxon>
    </lineage>
</organism>
<dbReference type="GO" id="GO:0006281">
    <property type="term" value="P:DNA repair"/>
    <property type="evidence" value="ECO:0007669"/>
    <property type="project" value="UniProtKB-KW"/>
</dbReference>
<dbReference type="InterPro" id="IPR014048">
    <property type="entry name" value="MethylDNA_cys_MeTrfase_DNA-bd"/>
</dbReference>
<evidence type="ECO:0000256" key="5">
    <source>
        <dbReference type="ARBA" id="ARBA00023204"/>
    </source>
</evidence>
<name>A0A917JVN0_9GAMM</name>
<dbReference type="Proteomes" id="UP000630149">
    <property type="component" value="Unassembled WGS sequence"/>
</dbReference>
<dbReference type="InterPro" id="IPR036388">
    <property type="entry name" value="WH-like_DNA-bd_sf"/>
</dbReference>
<comment type="catalytic activity">
    <reaction evidence="6">
        <text>a 6-O-methyl-2'-deoxyguanosine in DNA + L-cysteinyl-[protein] = S-methyl-L-cysteinyl-[protein] + a 2'-deoxyguanosine in DNA</text>
        <dbReference type="Rhea" id="RHEA:24000"/>
        <dbReference type="Rhea" id="RHEA-COMP:10131"/>
        <dbReference type="Rhea" id="RHEA-COMP:10132"/>
        <dbReference type="Rhea" id="RHEA-COMP:11367"/>
        <dbReference type="Rhea" id="RHEA-COMP:11368"/>
        <dbReference type="ChEBI" id="CHEBI:29950"/>
        <dbReference type="ChEBI" id="CHEBI:82612"/>
        <dbReference type="ChEBI" id="CHEBI:85445"/>
        <dbReference type="ChEBI" id="CHEBI:85448"/>
        <dbReference type="EC" id="2.1.1.63"/>
    </reaction>
</comment>
<dbReference type="AlphaFoldDB" id="A0A917JVN0"/>
<dbReference type="Pfam" id="PF01035">
    <property type="entry name" value="DNA_binding_1"/>
    <property type="match status" value="1"/>
</dbReference>
<dbReference type="EMBL" id="BMOB01000004">
    <property type="protein sequence ID" value="GGI83802.1"/>
    <property type="molecule type" value="Genomic_DNA"/>
</dbReference>
<dbReference type="Gene3D" id="3.30.160.70">
    <property type="entry name" value="Methylated DNA-protein cysteine methyltransferase domain"/>
    <property type="match status" value="1"/>
</dbReference>
<evidence type="ECO:0000313" key="9">
    <source>
        <dbReference type="Proteomes" id="UP000630149"/>
    </source>
</evidence>
<proteinExistence type="predicted"/>
<dbReference type="Gene3D" id="1.10.10.10">
    <property type="entry name" value="Winged helix-like DNA-binding domain superfamily/Winged helix DNA-binding domain"/>
    <property type="match status" value="1"/>
</dbReference>
<reference evidence="8" key="2">
    <citation type="submission" date="2020-09" db="EMBL/GenBank/DDBJ databases">
        <authorList>
            <person name="Sun Q."/>
            <person name="Ohkuma M."/>
        </authorList>
    </citation>
    <scope>NUCLEOTIDE SEQUENCE</scope>
    <source>
        <strain evidence="8">JCM 13919</strain>
    </source>
</reference>
<evidence type="ECO:0000256" key="1">
    <source>
        <dbReference type="ARBA" id="ARBA00001286"/>
    </source>
</evidence>